<dbReference type="InterPro" id="IPR036056">
    <property type="entry name" value="Fibrinogen-like_C"/>
</dbReference>
<evidence type="ECO:0000259" key="2">
    <source>
        <dbReference type="PROSITE" id="PS51406"/>
    </source>
</evidence>
<dbReference type="PROSITE" id="PS00514">
    <property type="entry name" value="FIBRINOGEN_C_1"/>
    <property type="match status" value="1"/>
</dbReference>
<gene>
    <name evidence="3" type="ORF">ElyMa_006240200</name>
</gene>
<feature type="domain" description="Fibrinogen C-terminal" evidence="2">
    <location>
        <begin position="89"/>
        <end position="168"/>
    </location>
</feature>
<dbReference type="Gene3D" id="3.90.215.10">
    <property type="entry name" value="Gamma Fibrinogen, chain A, domain 1"/>
    <property type="match status" value="1"/>
</dbReference>
<dbReference type="GO" id="GO:0005615">
    <property type="term" value="C:extracellular space"/>
    <property type="evidence" value="ECO:0007669"/>
    <property type="project" value="TreeGrafter"/>
</dbReference>
<reference evidence="3 4" key="1">
    <citation type="journal article" date="2021" name="Elife">
        <title>Chloroplast acquisition without the gene transfer in kleptoplastic sea slugs, Plakobranchus ocellatus.</title>
        <authorList>
            <person name="Maeda T."/>
            <person name="Takahashi S."/>
            <person name="Yoshida T."/>
            <person name="Shimamura S."/>
            <person name="Takaki Y."/>
            <person name="Nagai Y."/>
            <person name="Toyoda A."/>
            <person name="Suzuki Y."/>
            <person name="Arimoto A."/>
            <person name="Ishii H."/>
            <person name="Satoh N."/>
            <person name="Nishiyama T."/>
            <person name="Hasebe M."/>
            <person name="Maruyama T."/>
            <person name="Minagawa J."/>
            <person name="Obokata J."/>
            <person name="Shigenobu S."/>
        </authorList>
    </citation>
    <scope>NUCLEOTIDE SEQUENCE [LARGE SCALE GENOMIC DNA]</scope>
</reference>
<evidence type="ECO:0000256" key="1">
    <source>
        <dbReference type="ARBA" id="ARBA00023157"/>
    </source>
</evidence>
<organism evidence="3 4">
    <name type="scientific">Elysia marginata</name>
    <dbReference type="NCBI Taxonomy" id="1093978"/>
    <lineage>
        <taxon>Eukaryota</taxon>
        <taxon>Metazoa</taxon>
        <taxon>Spiralia</taxon>
        <taxon>Lophotrochozoa</taxon>
        <taxon>Mollusca</taxon>
        <taxon>Gastropoda</taxon>
        <taxon>Heterobranchia</taxon>
        <taxon>Euthyneura</taxon>
        <taxon>Panpulmonata</taxon>
        <taxon>Sacoglossa</taxon>
        <taxon>Placobranchoidea</taxon>
        <taxon>Plakobranchidae</taxon>
        <taxon>Elysia</taxon>
    </lineage>
</organism>
<dbReference type="InterPro" id="IPR020837">
    <property type="entry name" value="Fibrinogen_CS"/>
</dbReference>
<dbReference type="PROSITE" id="PS51406">
    <property type="entry name" value="FIBRINOGEN_C_2"/>
    <property type="match status" value="1"/>
</dbReference>
<keyword evidence="1" id="KW-1015">Disulfide bond</keyword>
<dbReference type="SMART" id="SM00186">
    <property type="entry name" value="FBG"/>
    <property type="match status" value="1"/>
</dbReference>
<keyword evidence="4" id="KW-1185">Reference proteome</keyword>
<proteinExistence type="predicted"/>
<dbReference type="PANTHER" id="PTHR19143">
    <property type="entry name" value="FIBRINOGEN/TENASCIN/ANGIOPOEITIN"/>
    <property type="match status" value="1"/>
</dbReference>
<dbReference type="InterPro" id="IPR014716">
    <property type="entry name" value="Fibrinogen_a/b/g_C_1"/>
</dbReference>
<feature type="non-terminal residue" evidence="3">
    <location>
        <position position="1"/>
    </location>
</feature>
<dbReference type="InterPro" id="IPR050373">
    <property type="entry name" value="Fibrinogen_C-term_domain"/>
</dbReference>
<evidence type="ECO:0000313" key="4">
    <source>
        <dbReference type="Proteomes" id="UP000762676"/>
    </source>
</evidence>
<evidence type="ECO:0000313" key="3">
    <source>
        <dbReference type="EMBL" id="GFR94026.1"/>
    </source>
</evidence>
<name>A0AAV4HBA7_9GAST</name>
<dbReference type="Proteomes" id="UP000762676">
    <property type="component" value="Unassembled WGS sequence"/>
</dbReference>
<dbReference type="AlphaFoldDB" id="A0AAV4HBA7"/>
<dbReference type="SUPFAM" id="SSF56496">
    <property type="entry name" value="Fibrinogen C-terminal domain-like"/>
    <property type="match status" value="1"/>
</dbReference>
<dbReference type="Pfam" id="PF00147">
    <property type="entry name" value="Fibrinogen_C"/>
    <property type="match status" value="1"/>
</dbReference>
<dbReference type="InterPro" id="IPR002181">
    <property type="entry name" value="Fibrinogen_a/b/g_C_dom"/>
</dbReference>
<protein>
    <submittedName>
        <fullName evidence="3">Fibrinogen related protein 12.1</fullName>
    </submittedName>
</protein>
<accession>A0AAV4HBA7</accession>
<comment type="caution">
    <text evidence="3">The sequence shown here is derived from an EMBL/GenBank/DDBJ whole genome shotgun (WGS) entry which is preliminary data.</text>
</comment>
<dbReference type="EMBL" id="BMAT01012524">
    <property type="protein sequence ID" value="GFR94026.1"/>
    <property type="molecule type" value="Genomic_DNA"/>
</dbReference>
<sequence length="168" mass="18252">LDLTLTRGIPAITGTRKMCGVVTCSKGTEASRANNDTTSSTVVFDTILSMSLFKKVSDAANTRDVLVASVTLHEPSLMRVANVSSHLNTAGDSLTYHNGYQFTTVDRANDSYDSGNCAKFHGVGWWFSSCDKSNLNGNWGIKDDSGVEWFALTGYDSASYTEMKIRQV</sequence>